<dbReference type="Pfam" id="PF00498">
    <property type="entry name" value="FHA"/>
    <property type="match status" value="1"/>
</dbReference>
<feature type="signal peptide" evidence="2">
    <location>
        <begin position="1"/>
        <end position="19"/>
    </location>
</feature>
<dbReference type="EMBL" id="JAAHFQ010000089">
    <property type="protein sequence ID" value="NER27304.1"/>
    <property type="molecule type" value="Genomic_DNA"/>
</dbReference>
<dbReference type="SMART" id="SM00240">
    <property type="entry name" value="FHA"/>
    <property type="match status" value="1"/>
</dbReference>
<evidence type="ECO:0000256" key="2">
    <source>
        <dbReference type="SAM" id="SignalP"/>
    </source>
</evidence>
<dbReference type="CDD" id="cd00060">
    <property type="entry name" value="FHA"/>
    <property type="match status" value="1"/>
</dbReference>
<dbReference type="SUPFAM" id="SSF49879">
    <property type="entry name" value="SMAD/FHA domain"/>
    <property type="match status" value="1"/>
</dbReference>
<feature type="transmembrane region" description="Helical" evidence="1">
    <location>
        <begin position="364"/>
        <end position="385"/>
    </location>
</feature>
<evidence type="ECO:0000259" key="3">
    <source>
        <dbReference type="PROSITE" id="PS50006"/>
    </source>
</evidence>
<sequence length="537" mass="60191">MHIHRYLATLLVVPALTLAQLPFSHNPQPDLNHKLAMYAKPSVVRIISGCYGKYYYYPTSENYPFTIHFGLGSGYFINPDGYIATNSHVVKMPETIKTEELCRKRLFNNLVKKARKVTGSNLSEENVSRQSELVDFNYFHHVILPKADADPLLPFEVKNPGKPVVEGGKDVAIIKIEVKNAPVLKLGDSNQVQFQDHIITLGYPAVVDIDIGDTSILSEKSIFEASVTEGRVSNPNKKLKDGSPVLQIDVLAGEGSSGGPVLNDKGEVIGMITFGRVAKGISVPFAIRTSTIWEFIRQAGATNEEGVTDHLYRSGLKLFWQGDYEGAKAKFQAVKGLFPQHSEADRLIHKCEQKIAEEWEQNRYILWLALIAGIGAFFSLAYFLLQRQSSPKKTPDLPTGVATGEEYQGNGTRTKIYLQLENQNQTRPFQLHKNIHKLGRDPTWSDLTVSNNWEVISRRHATLEKDGEDYRIYDGDRINPSRNGLFINEDNRVDTQKGYLLRDGDQLTIGKDPHEKITLIYFNSASSKPAAETTRMA</sequence>
<feature type="domain" description="FHA" evidence="3">
    <location>
        <begin position="436"/>
        <end position="492"/>
    </location>
</feature>
<evidence type="ECO:0000256" key="1">
    <source>
        <dbReference type="SAM" id="Phobius"/>
    </source>
</evidence>
<dbReference type="Pfam" id="PF13365">
    <property type="entry name" value="Trypsin_2"/>
    <property type="match status" value="1"/>
</dbReference>
<reference evidence="4" key="1">
    <citation type="submission" date="2019-11" db="EMBL/GenBank/DDBJ databases">
        <title>Genomic insights into an expanded diversity of filamentous marine cyanobacteria reveals the extraordinary biosynthetic potential of Moorea and Okeania.</title>
        <authorList>
            <person name="Ferreira Leao T."/>
            <person name="Wang M."/>
            <person name="Moss N."/>
            <person name="Da Silva R."/>
            <person name="Sanders J."/>
            <person name="Nurk S."/>
            <person name="Gurevich A."/>
            <person name="Humphrey G."/>
            <person name="Reher R."/>
            <person name="Zhu Q."/>
            <person name="Belda-Ferre P."/>
            <person name="Glukhov E."/>
            <person name="Rex R."/>
            <person name="Dorrestein P.C."/>
            <person name="Knight R."/>
            <person name="Pevzner P."/>
            <person name="Gerwick W.H."/>
            <person name="Gerwick L."/>
        </authorList>
    </citation>
    <scope>NUCLEOTIDE SEQUENCE</scope>
    <source>
        <strain evidence="4">SIO1C4</strain>
    </source>
</reference>
<dbReference type="Gene3D" id="2.40.10.10">
    <property type="entry name" value="Trypsin-like serine proteases"/>
    <property type="match status" value="1"/>
</dbReference>
<keyword evidence="1" id="KW-1133">Transmembrane helix</keyword>
<organism evidence="4">
    <name type="scientific">Symploca sp. SIO1C4</name>
    <dbReference type="NCBI Taxonomy" id="2607765"/>
    <lineage>
        <taxon>Bacteria</taxon>
        <taxon>Bacillati</taxon>
        <taxon>Cyanobacteriota</taxon>
        <taxon>Cyanophyceae</taxon>
        <taxon>Coleofasciculales</taxon>
        <taxon>Coleofasciculaceae</taxon>
        <taxon>Symploca</taxon>
    </lineage>
</organism>
<dbReference type="Gene3D" id="2.60.200.20">
    <property type="match status" value="1"/>
</dbReference>
<feature type="chain" id="PRO_5025626722" evidence="2">
    <location>
        <begin position="20"/>
        <end position="537"/>
    </location>
</feature>
<keyword evidence="1" id="KW-0812">Transmembrane</keyword>
<dbReference type="AlphaFoldDB" id="A0A6B3NBA6"/>
<comment type="caution">
    <text evidence="4">The sequence shown here is derived from an EMBL/GenBank/DDBJ whole genome shotgun (WGS) entry which is preliminary data.</text>
</comment>
<dbReference type="SUPFAM" id="SSF50494">
    <property type="entry name" value="Trypsin-like serine proteases"/>
    <property type="match status" value="1"/>
</dbReference>
<dbReference type="InterPro" id="IPR009003">
    <property type="entry name" value="Peptidase_S1_PA"/>
</dbReference>
<dbReference type="PANTHER" id="PTHR22939:SF129">
    <property type="entry name" value="SERINE PROTEASE HTRA2, MITOCHONDRIAL"/>
    <property type="match status" value="1"/>
</dbReference>
<dbReference type="InterPro" id="IPR000253">
    <property type="entry name" value="FHA_dom"/>
</dbReference>
<dbReference type="Gene3D" id="2.40.10.120">
    <property type="match status" value="1"/>
</dbReference>
<keyword evidence="1" id="KW-0472">Membrane</keyword>
<dbReference type="InterPro" id="IPR043504">
    <property type="entry name" value="Peptidase_S1_PA_chymotrypsin"/>
</dbReference>
<protein>
    <submittedName>
        <fullName evidence="4">FHA domain-containing protein</fullName>
    </submittedName>
</protein>
<gene>
    <name evidence="4" type="ORF">F6J89_06615</name>
</gene>
<dbReference type="InterPro" id="IPR008984">
    <property type="entry name" value="SMAD_FHA_dom_sf"/>
</dbReference>
<name>A0A6B3NBA6_9CYAN</name>
<keyword evidence="2" id="KW-0732">Signal</keyword>
<dbReference type="PROSITE" id="PS50006">
    <property type="entry name" value="FHA_DOMAIN"/>
    <property type="match status" value="1"/>
</dbReference>
<evidence type="ECO:0000313" key="4">
    <source>
        <dbReference type="EMBL" id="NER27304.1"/>
    </source>
</evidence>
<proteinExistence type="predicted"/>
<dbReference type="PANTHER" id="PTHR22939">
    <property type="entry name" value="SERINE PROTEASE FAMILY S1C HTRA-RELATED"/>
    <property type="match status" value="1"/>
</dbReference>
<accession>A0A6B3NBA6</accession>